<organism evidence="3">
    <name type="scientific">Schistosoma curassoni</name>
    <dbReference type="NCBI Taxonomy" id="6186"/>
    <lineage>
        <taxon>Eukaryota</taxon>
        <taxon>Metazoa</taxon>
        <taxon>Spiralia</taxon>
        <taxon>Lophotrochozoa</taxon>
        <taxon>Platyhelminthes</taxon>
        <taxon>Trematoda</taxon>
        <taxon>Digenea</taxon>
        <taxon>Strigeidida</taxon>
        <taxon>Schistosomatoidea</taxon>
        <taxon>Schistosomatidae</taxon>
        <taxon>Schistosoma</taxon>
    </lineage>
</organism>
<dbReference type="WBParaSite" id="SCUD_0000215301-mRNA-1">
    <property type="protein sequence ID" value="SCUD_0000215301-mRNA-1"/>
    <property type="gene ID" value="SCUD_0000215301"/>
</dbReference>
<protein>
    <submittedName>
        <fullName evidence="3">tRNA-synt_1g domain-containing protein</fullName>
    </submittedName>
</protein>
<evidence type="ECO:0000313" key="3">
    <source>
        <dbReference type="WBParaSite" id="SCUD_0000215301-mRNA-1"/>
    </source>
</evidence>
<sequence length="38" mass="4454">MITSENFGPRCHIMYIPVSMHFGHILCSTEYVDIINKR</sequence>
<reference evidence="1 2" key="2">
    <citation type="submission" date="2018-11" db="EMBL/GenBank/DDBJ databases">
        <authorList>
            <consortium name="Pathogen Informatics"/>
        </authorList>
    </citation>
    <scope>NUCLEOTIDE SEQUENCE [LARGE SCALE GENOMIC DNA]</scope>
    <source>
        <strain evidence="1">Dakar</strain>
        <strain evidence="2">Dakar, Senegal</strain>
    </source>
</reference>
<proteinExistence type="predicted"/>
<gene>
    <name evidence="1" type="ORF">SCUD_LOCUS2154</name>
</gene>
<dbReference type="EMBL" id="UZAK01001979">
    <property type="protein sequence ID" value="VDO72531.1"/>
    <property type="molecule type" value="Genomic_DNA"/>
</dbReference>
<keyword evidence="2" id="KW-1185">Reference proteome</keyword>
<evidence type="ECO:0000313" key="1">
    <source>
        <dbReference type="EMBL" id="VDO72531.1"/>
    </source>
</evidence>
<dbReference type="Proteomes" id="UP000279833">
    <property type="component" value="Unassembled WGS sequence"/>
</dbReference>
<reference evidence="3" key="1">
    <citation type="submission" date="2016-06" db="UniProtKB">
        <authorList>
            <consortium name="WormBaseParasite"/>
        </authorList>
    </citation>
    <scope>IDENTIFICATION</scope>
</reference>
<name>A0A183JHI0_9TREM</name>
<dbReference type="AlphaFoldDB" id="A0A183JHI0"/>
<accession>A0A183JHI0</accession>
<evidence type="ECO:0000313" key="2">
    <source>
        <dbReference type="Proteomes" id="UP000279833"/>
    </source>
</evidence>